<name>A0ABZ2SW58_9ENTE</name>
<evidence type="ECO:0000256" key="1">
    <source>
        <dbReference type="ARBA" id="ARBA00004613"/>
    </source>
</evidence>
<dbReference type="PANTHER" id="PTHR36108:SF13">
    <property type="entry name" value="COLOSSIN-B-RELATED"/>
    <property type="match status" value="1"/>
</dbReference>
<proteinExistence type="inferred from homology"/>
<evidence type="ECO:0000256" key="3">
    <source>
        <dbReference type="ARBA" id="ARBA00022525"/>
    </source>
</evidence>
<evidence type="ECO:0000256" key="2">
    <source>
        <dbReference type="ARBA" id="ARBA00007257"/>
    </source>
</evidence>
<evidence type="ECO:0000313" key="10">
    <source>
        <dbReference type="Proteomes" id="UP000664360"/>
    </source>
</evidence>
<feature type="compositionally biased region" description="Acidic residues" evidence="5">
    <location>
        <begin position="246"/>
        <end position="261"/>
    </location>
</feature>
<dbReference type="Gene3D" id="2.60.40.10">
    <property type="entry name" value="Immunoglobulins"/>
    <property type="match status" value="2"/>
</dbReference>
<dbReference type="InterPro" id="IPR033764">
    <property type="entry name" value="Sdr_B"/>
</dbReference>
<dbReference type="InterPro" id="IPR013783">
    <property type="entry name" value="Ig-like_fold"/>
</dbReference>
<evidence type="ECO:0000313" key="9">
    <source>
        <dbReference type="EMBL" id="WYJ79975.1"/>
    </source>
</evidence>
<keyword evidence="6" id="KW-0812">Transmembrane</keyword>
<feature type="compositionally biased region" description="Low complexity" evidence="5">
    <location>
        <begin position="216"/>
        <end position="227"/>
    </location>
</feature>
<feature type="domain" description="SpaA-like prealbumin fold" evidence="8">
    <location>
        <begin position="1513"/>
        <end position="1583"/>
    </location>
</feature>
<dbReference type="SUPFAM" id="SSF49478">
    <property type="entry name" value="Cna protein B-type domain"/>
    <property type="match status" value="1"/>
</dbReference>
<dbReference type="Pfam" id="PF17210">
    <property type="entry name" value="SdrD_B"/>
    <property type="match status" value="1"/>
</dbReference>
<dbReference type="EMBL" id="CP147250">
    <property type="protein sequence ID" value="WYJ79975.1"/>
    <property type="molecule type" value="Genomic_DNA"/>
</dbReference>
<reference evidence="9 10" key="1">
    <citation type="submission" date="2024-03" db="EMBL/GenBank/DDBJ databases">
        <title>The Genome Sequence of Enterococcus sp. DIV1094.</title>
        <authorList>
            <consortium name="The Broad Institute Genomics Platform"/>
            <consortium name="The Broad Institute Microbial Omics Core"/>
            <consortium name="The Broad Institute Genomic Center for Infectious Diseases"/>
            <person name="Earl A."/>
            <person name="Manson A."/>
            <person name="Gilmore M."/>
            <person name="Schwartman J."/>
            <person name="Shea T."/>
            <person name="Abouelleil A."/>
            <person name="Cao P."/>
            <person name="Chapman S."/>
            <person name="Cusick C."/>
            <person name="Young S."/>
            <person name="Neafsey D."/>
            <person name="Nusbaum C."/>
            <person name="Birren B."/>
        </authorList>
    </citation>
    <scope>NUCLEOTIDE SEQUENCE [LARGE SCALE GENOMIC DNA]</scope>
    <source>
        <strain evidence="9 10">DIV1094</strain>
    </source>
</reference>
<protein>
    <recommendedName>
        <fullName evidence="11">Prealbumin-like fold domain-containing protein</fullName>
    </recommendedName>
</protein>
<dbReference type="PANTHER" id="PTHR36108">
    <property type="entry name" value="COLOSSIN-B-RELATED"/>
    <property type="match status" value="1"/>
</dbReference>
<dbReference type="InterPro" id="IPR041033">
    <property type="entry name" value="SpaA_PFL_dom_1"/>
</dbReference>
<accession>A0ABZ2SW58</accession>
<sequence length="1642" mass="179760">MNSRFSSLKVKPPMLIVVALAIILGIIVKLIIIGGLLRAQEDATLVEVTNSDQTMLTKDNQISDDPAMITIRSSENRLLVLPASEDYAISFSQDGREQPIPLYPADSFVQDEELLRLGIGELPADTVEDATDQTTDETTESTSETTAEAVELATASDVIQVASAEDSSQAMTYLRLVKDQPVTLVFREPTKDMSIVLTDVYSQNYQTLFQWLLPEEPTNETVTTNEPPSEESVVEEEPTEGTAETTQDESTEGTGEPDQEDPSNSSPPPFEADTSYENILVVETEETDLELDELLAGDYQEEDSLVTPRLAADAAEEINATTTNPITISDAKLTVATGTASFDNNDDPGYDSSPDNNIVRSNDQIFYRLGFSIQALPTSNYTNIRYRVISTLPNTSTLVDGAPFINGEISNGTFIDSGQGDGTVISQGAIESTIHESGQVFVPVSINTFAAKNGTVLKPTFELQLIDAFNEETGQIETFNQSYTDEQLPALDAPETIVSSTASIAAQLIRGETTDYQIYDPNATEDDLVYNIGLIIRLNNLSDRIPGDIRGSAYPEGPISFDLKQSVTSTKNGAISPVDPSLYDSSQTRFFSVTNADRSDANWQATSAGNPYVSTFDPSLLRDSLAVPHGKTEMIYYNEPVGDRTKIGVFDSGNLAVSLGNYQETWQIDNYVGIKNPYTYTTAGNTFTNQSFVSAEFIYNWNDTKLKQLMVDNQWEYYTLNLNIPSLTYDGNTVTNNASLNFSSFYIPPGAMTAGPNIVDFNLPDPITNRRTTGMNQDIGFGSWADNIGKPLLMRGQKTYIGGWHIQFNPPENTKSDQIIQWNTNGYRYDDSRQPYNQQTEPDNSTRPYLTYGVRNNGEAMPSLTVPTTIQLAEAYTWYPTVEEAQAAGKIGAVRFQFPLNVETGLSNWNGVPVTVIGDPGSKDANGDPYVVLSSAGLKTADSTLIRSLPGSAGTTFIPAIWNADGSDIAVPYNTTTGVPAYVIGTNAFIQDFGITTSTEVEKSLYQTTEPIAIKVRGSLEGSEEISYDTALNTTLPIGINYLAGSAKDAHDHPLPDPYITENEDGTTTLRWVFPNSSLATGTEVNFLAESDMSKLTFNDLGITPPLVVRTIGEMWVSDEPSLQDTRSELSRSSQDQFVEELIQILSLNKRVDKVAIEEGNHEMAPLTSADAETAFTYTIASTNSATQLAQDFRLLDVLPYNGDSRGSSFNGTLEVASVSVDTTGEYQIYYTTSEIDDTINPNAVDLSGWSQYMPGSSSPNEIQQARAIMLTKDNLAVGETVTLSITVQPDGQLAGDHYENIATMNALVDLPVHSQKTVTHVYGRDLSGIVWEDTNRDGLFNNDEVLLPDIPVKLYRTSSLHPDEITDVLVEHDLKGNVLIDELGNSTVTTDAEGKYIFKHLPEGIYVVEFQIEDKIQRREIAVTTPMVGSDPAINSKAHQTNFKTNEYLAEPLENLPGMTTSEDPVFHIPHLNLGILSTLGDIYLYKFETGTTQDENNDGQPDIDEENQLVGGTKLAGAEFVLQEKETGDAVQTMTTDANGRIYFEDIPFGEYELIETKAPEGYELLKQQIDVTVDADNMVVHLFAEDDLITEFPFAGNNSIMQLLLIIAASLSLVGLIGVGVKYSREGMERKKGGAKKDE</sequence>
<evidence type="ECO:0000259" key="8">
    <source>
        <dbReference type="Pfam" id="PF17802"/>
    </source>
</evidence>
<comment type="subcellular location">
    <subcellularLocation>
        <location evidence="1">Secreted</location>
    </subcellularLocation>
</comment>
<keyword evidence="10" id="KW-1185">Reference proteome</keyword>
<comment type="similarity">
    <text evidence="2">Belongs to the serine-aspartate repeat-containing protein (SDr) family.</text>
</comment>
<keyword evidence="6" id="KW-0472">Membrane</keyword>
<feature type="domain" description="SD-repeat containing protein B" evidence="7">
    <location>
        <begin position="1329"/>
        <end position="1449"/>
    </location>
</feature>
<organism evidence="9 10">
    <name type="scientific">Candidatus Enterococcus mangumiae</name>
    <dbReference type="NCBI Taxonomy" id="2230878"/>
    <lineage>
        <taxon>Bacteria</taxon>
        <taxon>Bacillati</taxon>
        <taxon>Bacillota</taxon>
        <taxon>Bacilli</taxon>
        <taxon>Lactobacillales</taxon>
        <taxon>Enterococcaceae</taxon>
        <taxon>Enterococcus</taxon>
    </lineage>
</organism>
<dbReference type="SUPFAM" id="SSF117074">
    <property type="entry name" value="Hypothetical protein PA1324"/>
    <property type="match status" value="1"/>
</dbReference>
<evidence type="ECO:0008006" key="11">
    <source>
        <dbReference type="Google" id="ProtNLM"/>
    </source>
</evidence>
<feature type="compositionally biased region" description="Acidic residues" evidence="5">
    <location>
        <begin position="228"/>
        <end position="239"/>
    </location>
</feature>
<feature type="region of interest" description="Disordered" evidence="5">
    <location>
        <begin position="216"/>
        <end position="273"/>
    </location>
</feature>
<keyword evidence="3" id="KW-0964">Secreted</keyword>
<evidence type="ECO:0000259" key="7">
    <source>
        <dbReference type="Pfam" id="PF17210"/>
    </source>
</evidence>
<dbReference type="Proteomes" id="UP000664360">
    <property type="component" value="Chromosome"/>
</dbReference>
<feature type="transmembrane region" description="Helical" evidence="6">
    <location>
        <begin position="1603"/>
        <end position="1624"/>
    </location>
</feature>
<dbReference type="Pfam" id="PF17802">
    <property type="entry name" value="SpaA"/>
    <property type="match status" value="1"/>
</dbReference>
<evidence type="ECO:0000256" key="5">
    <source>
        <dbReference type="SAM" id="MobiDB-lite"/>
    </source>
</evidence>
<gene>
    <name evidence="9" type="ORF">DOK79_001528</name>
</gene>
<keyword evidence="6" id="KW-1133">Transmembrane helix</keyword>
<evidence type="ECO:0000256" key="6">
    <source>
        <dbReference type="SAM" id="Phobius"/>
    </source>
</evidence>
<keyword evidence="4" id="KW-0732">Signal</keyword>
<feature type="transmembrane region" description="Helical" evidence="6">
    <location>
        <begin position="12"/>
        <end position="37"/>
    </location>
</feature>
<evidence type="ECO:0000256" key="4">
    <source>
        <dbReference type="ARBA" id="ARBA00022729"/>
    </source>
</evidence>
<dbReference type="RefSeq" id="WP_206856746.1">
    <property type="nucleotide sequence ID" value="NZ_CP147250.1"/>
</dbReference>